<feature type="transmembrane region" description="Helical" evidence="1">
    <location>
        <begin position="181"/>
        <end position="200"/>
    </location>
</feature>
<evidence type="ECO:0000256" key="1">
    <source>
        <dbReference type="SAM" id="Phobius"/>
    </source>
</evidence>
<dbReference type="EMBL" id="FOSW01000002">
    <property type="protein sequence ID" value="SFK53447.1"/>
    <property type="molecule type" value="Genomic_DNA"/>
</dbReference>
<evidence type="ECO:0000313" key="3">
    <source>
        <dbReference type="Proteomes" id="UP000199152"/>
    </source>
</evidence>
<dbReference type="PANTHER" id="PTHR36840">
    <property type="entry name" value="BLL5714 PROTEIN"/>
    <property type="match status" value="1"/>
</dbReference>
<dbReference type="InParanoid" id="A0A1I4ABG6"/>
<feature type="transmembrane region" description="Helical" evidence="1">
    <location>
        <begin position="220"/>
        <end position="241"/>
    </location>
</feature>
<feature type="transmembrane region" description="Helical" evidence="1">
    <location>
        <begin position="154"/>
        <end position="175"/>
    </location>
</feature>
<proteinExistence type="predicted"/>
<organism evidence="2 3">
    <name type="scientific">Geodermatophilus ruber</name>
    <dbReference type="NCBI Taxonomy" id="504800"/>
    <lineage>
        <taxon>Bacteria</taxon>
        <taxon>Bacillati</taxon>
        <taxon>Actinomycetota</taxon>
        <taxon>Actinomycetes</taxon>
        <taxon>Geodermatophilales</taxon>
        <taxon>Geodermatophilaceae</taxon>
        <taxon>Geodermatophilus</taxon>
    </lineage>
</organism>
<name>A0A1I4ABG6_9ACTN</name>
<feature type="transmembrane region" description="Helical" evidence="1">
    <location>
        <begin position="55"/>
        <end position="76"/>
    </location>
</feature>
<gene>
    <name evidence="2" type="ORF">SAMN04488085_102146</name>
</gene>
<keyword evidence="1" id="KW-0472">Membrane</keyword>
<keyword evidence="1" id="KW-1133">Transmembrane helix</keyword>
<reference evidence="2 3" key="1">
    <citation type="submission" date="2016-10" db="EMBL/GenBank/DDBJ databases">
        <authorList>
            <person name="de Groot N.N."/>
        </authorList>
    </citation>
    <scope>NUCLEOTIDE SEQUENCE [LARGE SCALE GENOMIC DNA]</scope>
    <source>
        <strain evidence="2 3">DSM 45317</strain>
    </source>
</reference>
<feature type="transmembrane region" description="Helical" evidence="1">
    <location>
        <begin position="88"/>
        <end position="112"/>
    </location>
</feature>
<feature type="transmembrane region" description="Helical" evidence="1">
    <location>
        <begin position="326"/>
        <end position="347"/>
    </location>
</feature>
<accession>A0A1I4ABG6</accession>
<feature type="transmembrane region" description="Helical" evidence="1">
    <location>
        <begin position="253"/>
        <end position="273"/>
    </location>
</feature>
<dbReference type="Pfam" id="PF06772">
    <property type="entry name" value="LtrA"/>
    <property type="match status" value="1"/>
</dbReference>
<evidence type="ECO:0000313" key="2">
    <source>
        <dbReference type="EMBL" id="SFK53447.1"/>
    </source>
</evidence>
<dbReference type="AlphaFoldDB" id="A0A1I4ABG6"/>
<keyword evidence="3" id="KW-1185">Reference proteome</keyword>
<feature type="transmembrane region" description="Helical" evidence="1">
    <location>
        <begin position="21"/>
        <end position="43"/>
    </location>
</feature>
<dbReference type="STRING" id="504800.SAMN04488085_102146"/>
<feature type="transmembrane region" description="Helical" evidence="1">
    <location>
        <begin position="378"/>
        <end position="397"/>
    </location>
</feature>
<dbReference type="Proteomes" id="UP000199152">
    <property type="component" value="Unassembled WGS sequence"/>
</dbReference>
<sequence>MIGSPVHHRLRMGGRDPDQEHRAATPLELLFDLTFVIAFGSAADELAHALAEGHVAAGLAGFLFSTFAIAWAWINFSWFASAYDTDDWVFRLATMVQMVGVLVLALGLPAVFASLDRGDTVDNGVMVAGYVVMRIAMVFQWLRAARQDPGRRSACLTYATTILLAQAGWMGLLLARTSIGVMFLWAALLVLVELAGPVIAETRTGGTPWHARHIAERYGLVVVIALGEVLLGTTVVLAALIGPEGPGWSVDVAVLGLAGTALSFGMWWVYFVLPCGEILRVHRERSFGWGYGHIVLFGATVAVGAGLHVVALHLEHRSVLDTRATVLTVAVPVVLYVASVFGVYSQLTHSFDPFHLLLVAGSVLLVAASLAMAVTGTAVVWCLAVLALTPWVTVVGYETIGHRHEEQVLARLLRRAS</sequence>
<feature type="transmembrane region" description="Helical" evidence="1">
    <location>
        <begin position="294"/>
        <end position="314"/>
    </location>
</feature>
<protein>
    <submittedName>
        <fullName evidence="2">Low temperature requirement protein LtrA</fullName>
    </submittedName>
</protein>
<dbReference type="PANTHER" id="PTHR36840:SF1">
    <property type="entry name" value="BLL5714 PROTEIN"/>
    <property type="match status" value="1"/>
</dbReference>
<feature type="transmembrane region" description="Helical" evidence="1">
    <location>
        <begin position="124"/>
        <end position="142"/>
    </location>
</feature>
<dbReference type="InterPro" id="IPR010640">
    <property type="entry name" value="Low_temperature_requirement_A"/>
</dbReference>
<keyword evidence="1" id="KW-0812">Transmembrane</keyword>
<feature type="transmembrane region" description="Helical" evidence="1">
    <location>
        <begin position="354"/>
        <end position="372"/>
    </location>
</feature>